<dbReference type="InterPro" id="IPR004843">
    <property type="entry name" value="Calcineurin-like_PHP"/>
</dbReference>
<dbReference type="GO" id="GO:0000298">
    <property type="term" value="F:endopolyphosphatase activity"/>
    <property type="evidence" value="ECO:0007669"/>
    <property type="project" value="TreeGrafter"/>
</dbReference>
<feature type="non-terminal residue" evidence="2">
    <location>
        <position position="1"/>
    </location>
</feature>
<dbReference type="PANTHER" id="PTHR42850">
    <property type="entry name" value="METALLOPHOSPHOESTERASE"/>
    <property type="match status" value="1"/>
</dbReference>
<gene>
    <name evidence="2" type="primary">apaH_0</name>
    <name evidence="2" type="ORF">CM83_103413</name>
</gene>
<dbReference type="EMBL" id="GBHO01030759">
    <property type="protein sequence ID" value="JAG12845.1"/>
    <property type="molecule type" value="Transcribed_RNA"/>
</dbReference>
<evidence type="ECO:0000259" key="1">
    <source>
        <dbReference type="Pfam" id="PF00149"/>
    </source>
</evidence>
<accession>A0A0A9X6Y1</accession>
<feature type="non-terminal residue" evidence="2">
    <location>
        <position position="126"/>
    </location>
</feature>
<name>A0A0A9X6Y1_LYGHE</name>
<dbReference type="Pfam" id="PF00149">
    <property type="entry name" value="Metallophos"/>
    <property type="match status" value="1"/>
</dbReference>
<reference evidence="2" key="1">
    <citation type="journal article" date="2014" name="PLoS ONE">
        <title>Transcriptome-Based Identification of ABC Transporters in the Western Tarnished Plant Bug Lygus hesperus.</title>
        <authorList>
            <person name="Hull J.J."/>
            <person name="Chaney K."/>
            <person name="Geib S.M."/>
            <person name="Fabrick J.A."/>
            <person name="Brent C.S."/>
            <person name="Walsh D."/>
            <person name="Lavine L.C."/>
        </authorList>
    </citation>
    <scope>NUCLEOTIDE SEQUENCE</scope>
</reference>
<dbReference type="InterPro" id="IPR029052">
    <property type="entry name" value="Metallo-depent_PP-like"/>
</dbReference>
<dbReference type="GO" id="GO:0005737">
    <property type="term" value="C:cytoplasm"/>
    <property type="evidence" value="ECO:0007669"/>
    <property type="project" value="TreeGrafter"/>
</dbReference>
<dbReference type="GO" id="GO:0006798">
    <property type="term" value="P:polyphosphate catabolic process"/>
    <property type="evidence" value="ECO:0007669"/>
    <property type="project" value="TreeGrafter"/>
</dbReference>
<sequence>HGCYDEFSQILQDTQFQPKNDLIILLGDAIGKGPYSLQVLKHIMHLRQSCILLRGNHEQIILDYYHYIQSSPTTQSTQSTKTTQPIQLTQIIQPTQPTQPIQSTQISLLSTLQSLYLSLSTLLIPY</sequence>
<protein>
    <submittedName>
        <fullName evidence="2">Bis(5'-nucleosyl)-tetraphosphatase, symmetrical</fullName>
    </submittedName>
</protein>
<evidence type="ECO:0000313" key="2">
    <source>
        <dbReference type="EMBL" id="JAG12845.1"/>
    </source>
</evidence>
<proteinExistence type="predicted"/>
<dbReference type="InterPro" id="IPR050126">
    <property type="entry name" value="Ap4A_hydrolase"/>
</dbReference>
<feature type="domain" description="Calcineurin-like phosphoesterase" evidence="1">
    <location>
        <begin position="1"/>
        <end position="65"/>
    </location>
</feature>
<dbReference type="GO" id="GO:0016791">
    <property type="term" value="F:phosphatase activity"/>
    <property type="evidence" value="ECO:0007669"/>
    <property type="project" value="TreeGrafter"/>
</dbReference>
<organism evidence="2">
    <name type="scientific">Lygus hesperus</name>
    <name type="common">Western plant bug</name>
    <dbReference type="NCBI Taxonomy" id="30085"/>
    <lineage>
        <taxon>Eukaryota</taxon>
        <taxon>Metazoa</taxon>
        <taxon>Ecdysozoa</taxon>
        <taxon>Arthropoda</taxon>
        <taxon>Hexapoda</taxon>
        <taxon>Insecta</taxon>
        <taxon>Pterygota</taxon>
        <taxon>Neoptera</taxon>
        <taxon>Paraneoptera</taxon>
        <taxon>Hemiptera</taxon>
        <taxon>Heteroptera</taxon>
        <taxon>Panheteroptera</taxon>
        <taxon>Cimicomorpha</taxon>
        <taxon>Miridae</taxon>
        <taxon>Mirini</taxon>
        <taxon>Lygus</taxon>
    </lineage>
</organism>
<reference evidence="2" key="2">
    <citation type="submission" date="2014-07" db="EMBL/GenBank/DDBJ databases">
        <authorList>
            <person name="Hull J."/>
        </authorList>
    </citation>
    <scope>NUCLEOTIDE SEQUENCE</scope>
</reference>
<dbReference type="PANTHER" id="PTHR42850:SF4">
    <property type="entry name" value="ZINC-DEPENDENT ENDOPOLYPHOSPHATASE"/>
    <property type="match status" value="1"/>
</dbReference>
<dbReference type="AlphaFoldDB" id="A0A0A9X6Y1"/>
<dbReference type="SUPFAM" id="SSF56300">
    <property type="entry name" value="Metallo-dependent phosphatases"/>
    <property type="match status" value="1"/>
</dbReference>
<dbReference type="Gene3D" id="3.60.21.10">
    <property type="match status" value="1"/>
</dbReference>